<name>A0A6F8XR61_9ACTN</name>
<keyword evidence="1" id="KW-0949">S-adenosyl-L-methionine</keyword>
<dbReference type="SUPFAM" id="SSF102114">
    <property type="entry name" value="Radical SAM enzymes"/>
    <property type="match status" value="1"/>
</dbReference>
<dbReference type="Pfam" id="PF04055">
    <property type="entry name" value="Radical_SAM"/>
    <property type="match status" value="1"/>
</dbReference>
<dbReference type="SFLD" id="SFLDS00029">
    <property type="entry name" value="Radical_SAM"/>
    <property type="match status" value="1"/>
</dbReference>
<dbReference type="CDD" id="cd01335">
    <property type="entry name" value="Radical_SAM"/>
    <property type="match status" value="1"/>
</dbReference>
<dbReference type="PANTHER" id="PTHR11228">
    <property type="entry name" value="RADICAL SAM DOMAIN PROTEIN"/>
    <property type="match status" value="1"/>
</dbReference>
<dbReference type="AlphaFoldDB" id="A0A6F8XR61"/>
<evidence type="ECO:0000313" key="6">
    <source>
        <dbReference type="EMBL" id="BCB76300.1"/>
    </source>
</evidence>
<dbReference type="InterPro" id="IPR050377">
    <property type="entry name" value="Radical_SAM_PqqE_MftC-like"/>
</dbReference>
<dbReference type="EMBL" id="AP022870">
    <property type="protein sequence ID" value="BCB76300.1"/>
    <property type="molecule type" value="Genomic_DNA"/>
</dbReference>
<reference evidence="6 7" key="1">
    <citation type="submission" date="2020-03" db="EMBL/GenBank/DDBJ databases">
        <title>Whole genome shotgun sequence of Phytohabitans flavus NBRC 107702.</title>
        <authorList>
            <person name="Komaki H."/>
            <person name="Tamura T."/>
        </authorList>
    </citation>
    <scope>NUCLEOTIDE SEQUENCE [LARGE SCALE GENOMIC DNA]</scope>
    <source>
        <strain evidence="6 7">NBRC 107702</strain>
    </source>
</reference>
<dbReference type="KEGG" id="pfla:Pflav_027100"/>
<evidence type="ECO:0000256" key="2">
    <source>
        <dbReference type="ARBA" id="ARBA00022723"/>
    </source>
</evidence>
<dbReference type="Proteomes" id="UP000502508">
    <property type="component" value="Chromosome"/>
</dbReference>
<proteinExistence type="predicted"/>
<dbReference type="Gene3D" id="3.20.20.70">
    <property type="entry name" value="Aldolase class I"/>
    <property type="match status" value="1"/>
</dbReference>
<evidence type="ECO:0000313" key="7">
    <source>
        <dbReference type="Proteomes" id="UP000502508"/>
    </source>
</evidence>
<feature type="domain" description="Radical SAM core" evidence="5">
    <location>
        <begin position="24"/>
        <end position="129"/>
    </location>
</feature>
<protein>
    <recommendedName>
        <fullName evidence="5">Radical SAM core domain-containing protein</fullName>
    </recommendedName>
</protein>
<gene>
    <name evidence="6" type="ORF">Pflav_027100</name>
</gene>
<organism evidence="6 7">
    <name type="scientific">Phytohabitans flavus</name>
    <dbReference type="NCBI Taxonomy" id="1076124"/>
    <lineage>
        <taxon>Bacteria</taxon>
        <taxon>Bacillati</taxon>
        <taxon>Actinomycetota</taxon>
        <taxon>Actinomycetes</taxon>
        <taxon>Micromonosporales</taxon>
        <taxon>Micromonosporaceae</taxon>
    </lineage>
</organism>
<dbReference type="InterPro" id="IPR058240">
    <property type="entry name" value="rSAM_sf"/>
</dbReference>
<evidence type="ECO:0000256" key="3">
    <source>
        <dbReference type="ARBA" id="ARBA00023004"/>
    </source>
</evidence>
<evidence type="ECO:0000256" key="4">
    <source>
        <dbReference type="ARBA" id="ARBA00023014"/>
    </source>
</evidence>
<dbReference type="InterPro" id="IPR007197">
    <property type="entry name" value="rSAM"/>
</dbReference>
<keyword evidence="2" id="KW-0479">Metal-binding</keyword>
<sequence length="327" mass="36059">MRRLTFAEIDDLRTQYGKSVLLFITDRCPVGCAHCSVDSRPDSPMVTDYELFDEVLAGILDTPGIELVGISGGEPFVERRALPLAVSRLREGGKDVTVFTSGYWASGERCQPWIAAVLRQVGTVFLSTDSFHLGSVNRERFRRAAGFVADAGCRIVVQLLDQPETQDFVRETLTELYGADWERHADVNLIPALRVGRGRDVFQIQPRRPLDRWKPCRATKAPTIRYDGVLIGCCNEALILGAGPEELRRRARNRAEVSAALRSFETAPLLRAVAAVPMSMLAELPGLAELGDRPYDNICAPCWRAHDIVARDPRTSAAVAALAGMLP</sequence>
<dbReference type="GO" id="GO:0003824">
    <property type="term" value="F:catalytic activity"/>
    <property type="evidence" value="ECO:0007669"/>
    <property type="project" value="InterPro"/>
</dbReference>
<accession>A0A6F8XR61</accession>
<keyword evidence="4" id="KW-0411">Iron-sulfur</keyword>
<evidence type="ECO:0000259" key="5">
    <source>
        <dbReference type="Pfam" id="PF04055"/>
    </source>
</evidence>
<dbReference type="InterPro" id="IPR013785">
    <property type="entry name" value="Aldolase_TIM"/>
</dbReference>
<keyword evidence="7" id="KW-1185">Reference proteome</keyword>
<dbReference type="RefSeq" id="WP_173036388.1">
    <property type="nucleotide sequence ID" value="NZ_AP022870.1"/>
</dbReference>
<keyword evidence="3" id="KW-0408">Iron</keyword>
<reference evidence="6 7" key="2">
    <citation type="submission" date="2020-03" db="EMBL/GenBank/DDBJ databases">
        <authorList>
            <person name="Ichikawa N."/>
            <person name="Kimura A."/>
            <person name="Kitahashi Y."/>
            <person name="Uohara A."/>
        </authorList>
    </citation>
    <scope>NUCLEOTIDE SEQUENCE [LARGE SCALE GENOMIC DNA]</scope>
    <source>
        <strain evidence="6 7">NBRC 107702</strain>
    </source>
</reference>
<evidence type="ECO:0000256" key="1">
    <source>
        <dbReference type="ARBA" id="ARBA00022691"/>
    </source>
</evidence>
<dbReference type="PANTHER" id="PTHR11228:SF7">
    <property type="entry name" value="PQQA PEPTIDE CYCLASE"/>
    <property type="match status" value="1"/>
</dbReference>
<dbReference type="GO" id="GO:0046872">
    <property type="term" value="F:metal ion binding"/>
    <property type="evidence" value="ECO:0007669"/>
    <property type="project" value="UniProtKB-KW"/>
</dbReference>
<dbReference type="GO" id="GO:0051536">
    <property type="term" value="F:iron-sulfur cluster binding"/>
    <property type="evidence" value="ECO:0007669"/>
    <property type="project" value="UniProtKB-KW"/>
</dbReference>